<dbReference type="Proteomes" id="UP000237684">
    <property type="component" value="Unassembled WGS sequence"/>
</dbReference>
<dbReference type="GO" id="GO:0009055">
    <property type="term" value="F:electron transfer activity"/>
    <property type="evidence" value="ECO:0007669"/>
    <property type="project" value="UniProtKB-UniRule"/>
</dbReference>
<dbReference type="InterPro" id="IPR023048">
    <property type="entry name" value="NADH:quinone_OxRdtase_FMN_depd"/>
</dbReference>
<dbReference type="InterPro" id="IPR029039">
    <property type="entry name" value="Flavoprotein-like_sf"/>
</dbReference>
<keyword evidence="2 6" id="KW-0288">FMN</keyword>
<comment type="caution">
    <text evidence="6">Lacks conserved residue(s) required for the propagation of feature annotation.</text>
</comment>
<dbReference type="AlphaFoldDB" id="A0A2S8SSJ2"/>
<evidence type="ECO:0000256" key="3">
    <source>
        <dbReference type="ARBA" id="ARBA00023002"/>
    </source>
</evidence>
<feature type="binding site" evidence="6">
    <location>
        <position position="10"/>
    </location>
    <ligand>
        <name>FMN</name>
        <dbReference type="ChEBI" id="CHEBI:58210"/>
    </ligand>
</feature>
<dbReference type="Gene3D" id="3.40.50.360">
    <property type="match status" value="1"/>
</dbReference>
<comment type="catalytic activity">
    <reaction evidence="5">
        <text>N,N-dimethyl-1,4-phenylenediamine + anthranilate + 2 NAD(+) = 2-(4-dimethylaminophenyl)diazenylbenzoate + 2 NADH + 2 H(+)</text>
        <dbReference type="Rhea" id="RHEA:55872"/>
        <dbReference type="ChEBI" id="CHEBI:15378"/>
        <dbReference type="ChEBI" id="CHEBI:15783"/>
        <dbReference type="ChEBI" id="CHEBI:16567"/>
        <dbReference type="ChEBI" id="CHEBI:57540"/>
        <dbReference type="ChEBI" id="CHEBI:57945"/>
        <dbReference type="ChEBI" id="CHEBI:71579"/>
        <dbReference type="EC" id="1.7.1.17"/>
    </reaction>
    <physiologicalReaction direction="right-to-left" evidence="5">
        <dbReference type="Rhea" id="RHEA:55874"/>
    </physiologicalReaction>
</comment>
<comment type="function">
    <text evidence="6">Quinone reductase that provides resistance to thiol-specific stress caused by electrophilic quinones.</text>
</comment>
<dbReference type="EMBL" id="NIGF01000009">
    <property type="protein sequence ID" value="PQV63757.1"/>
    <property type="molecule type" value="Genomic_DNA"/>
</dbReference>
<evidence type="ECO:0000256" key="6">
    <source>
        <dbReference type="HAMAP-Rule" id="MF_01216"/>
    </source>
</evidence>
<evidence type="ECO:0000259" key="7">
    <source>
        <dbReference type="Pfam" id="PF02525"/>
    </source>
</evidence>
<evidence type="ECO:0000313" key="9">
    <source>
        <dbReference type="Proteomes" id="UP000237684"/>
    </source>
</evidence>
<dbReference type="EC" id="1.7.1.17" evidence="6"/>
<dbReference type="RefSeq" id="WP_105483917.1">
    <property type="nucleotide sequence ID" value="NZ_NIGF01000009.1"/>
</dbReference>
<dbReference type="OrthoDB" id="9805013at2"/>
<reference evidence="8 9" key="1">
    <citation type="journal article" date="2018" name="Syst. Appl. Microbiol.">
        <title>Abditibacterium utsteinense sp. nov., the first cultivated member of candidate phylum FBP, isolated from ice-free Antarctic soil samples.</title>
        <authorList>
            <person name="Tahon G."/>
            <person name="Tytgat B."/>
            <person name="Lebbe L."/>
            <person name="Carlier A."/>
            <person name="Willems A."/>
        </authorList>
    </citation>
    <scope>NUCLEOTIDE SEQUENCE [LARGE SCALE GENOMIC DNA]</scope>
    <source>
        <strain evidence="8 9">LMG 29911</strain>
    </source>
</reference>
<evidence type="ECO:0000256" key="4">
    <source>
        <dbReference type="ARBA" id="ARBA00023027"/>
    </source>
</evidence>
<feature type="domain" description="Flavodoxin-like fold" evidence="7">
    <location>
        <begin position="3"/>
        <end position="195"/>
    </location>
</feature>
<dbReference type="HAMAP" id="MF_01216">
    <property type="entry name" value="Azoreductase_type1"/>
    <property type="match status" value="1"/>
</dbReference>
<protein>
    <recommendedName>
        <fullName evidence="6">FMN dependent NADH:quinone oxidoreductase</fullName>
        <ecNumber evidence="6">1.6.5.-</ecNumber>
    </recommendedName>
    <alternativeName>
        <fullName evidence="6">Azo-dye reductase</fullName>
    </alternativeName>
    <alternativeName>
        <fullName evidence="6">FMN-dependent NADH-azo compound oxidoreductase</fullName>
    </alternativeName>
    <alternativeName>
        <fullName evidence="6">FMN-dependent NADH-azoreductase</fullName>
        <ecNumber evidence="6">1.7.1.17</ecNumber>
    </alternativeName>
</protein>
<dbReference type="FunCoup" id="A0A2S8SSJ2">
    <property type="interactions" value="9"/>
</dbReference>
<dbReference type="SUPFAM" id="SSF52218">
    <property type="entry name" value="Flavoproteins"/>
    <property type="match status" value="1"/>
</dbReference>
<dbReference type="PANTHER" id="PTHR43741">
    <property type="entry name" value="FMN-DEPENDENT NADH-AZOREDUCTASE 1"/>
    <property type="match status" value="1"/>
</dbReference>
<keyword evidence="9" id="KW-1185">Reference proteome</keyword>
<keyword evidence="1 6" id="KW-0285">Flavoprotein</keyword>
<dbReference type="GO" id="GO:0016655">
    <property type="term" value="F:oxidoreductase activity, acting on NAD(P)H, quinone or similar compound as acceptor"/>
    <property type="evidence" value="ECO:0007669"/>
    <property type="project" value="InterPro"/>
</dbReference>
<dbReference type="EC" id="1.6.5.-" evidence="6"/>
<evidence type="ECO:0000256" key="2">
    <source>
        <dbReference type="ARBA" id="ARBA00022643"/>
    </source>
</evidence>
<keyword evidence="3 6" id="KW-0560">Oxidoreductase</keyword>
<dbReference type="InParanoid" id="A0A2S8SSJ2"/>
<evidence type="ECO:0000256" key="5">
    <source>
        <dbReference type="ARBA" id="ARBA00048542"/>
    </source>
</evidence>
<evidence type="ECO:0000313" key="8">
    <source>
        <dbReference type="EMBL" id="PQV63757.1"/>
    </source>
</evidence>
<comment type="function">
    <text evidence="6">Also exhibits azoreductase activity. Catalyzes the reductive cleavage of the azo bond in aromatic azo compounds to the corresponding amines.</text>
</comment>
<sequence>MTQILHIDSSPRGERSHSRQLTRALVAQLQLAHSDATVVYHDLGHNPVPPVDEPWIAAAYSDPATHTPELKQAIALSNQLVDELLASDIVVVGAPMHNFSIPSTLKAYIDQIVRIGRTFTPQYEGLATGKKAFILCARGGSGYGSGEQMESANFQDPYFKTIFGLIGITDITFLHDEKTSGNESDLENSLQKARQIAQGV</sequence>
<dbReference type="Pfam" id="PF02525">
    <property type="entry name" value="Flavodoxin_2"/>
    <property type="match status" value="1"/>
</dbReference>
<comment type="catalytic activity">
    <reaction evidence="6">
        <text>2 a quinone + NADH + H(+) = 2 a 1,4-benzosemiquinone + NAD(+)</text>
        <dbReference type="Rhea" id="RHEA:65952"/>
        <dbReference type="ChEBI" id="CHEBI:15378"/>
        <dbReference type="ChEBI" id="CHEBI:57540"/>
        <dbReference type="ChEBI" id="CHEBI:57945"/>
        <dbReference type="ChEBI" id="CHEBI:132124"/>
        <dbReference type="ChEBI" id="CHEBI:134225"/>
    </reaction>
</comment>
<comment type="cofactor">
    <cofactor evidence="6">
        <name>FMN</name>
        <dbReference type="ChEBI" id="CHEBI:58210"/>
    </cofactor>
    <text evidence="6">Binds 1 FMN per subunit.</text>
</comment>
<proteinExistence type="inferred from homology"/>
<comment type="similarity">
    <text evidence="6">Belongs to the azoreductase type 1 family.</text>
</comment>
<feature type="binding site" evidence="6">
    <location>
        <begin position="16"/>
        <end position="18"/>
    </location>
    <ligand>
        <name>FMN</name>
        <dbReference type="ChEBI" id="CHEBI:58210"/>
    </ligand>
</feature>
<dbReference type="InterPro" id="IPR003680">
    <property type="entry name" value="Flavodoxin_fold"/>
</dbReference>
<dbReference type="InterPro" id="IPR050104">
    <property type="entry name" value="FMN-dep_NADH:Q_OxRdtase_AzoR1"/>
</dbReference>
<comment type="caution">
    <text evidence="8">The sequence shown here is derived from an EMBL/GenBank/DDBJ whole genome shotgun (WGS) entry which is preliminary data.</text>
</comment>
<name>A0A2S8SSJ2_9BACT</name>
<gene>
    <name evidence="6" type="primary">azoR</name>
    <name evidence="8" type="ORF">B1R32_10997</name>
</gene>
<evidence type="ECO:0000256" key="1">
    <source>
        <dbReference type="ARBA" id="ARBA00022630"/>
    </source>
</evidence>
<dbReference type="PANTHER" id="PTHR43741:SF2">
    <property type="entry name" value="FMN-DEPENDENT NADH:QUINONE OXIDOREDUCTASE"/>
    <property type="match status" value="1"/>
</dbReference>
<dbReference type="GO" id="GO:0010181">
    <property type="term" value="F:FMN binding"/>
    <property type="evidence" value="ECO:0007669"/>
    <property type="project" value="UniProtKB-UniRule"/>
</dbReference>
<accession>A0A2S8SSJ2</accession>
<keyword evidence="4 6" id="KW-0520">NAD</keyword>
<organism evidence="8 9">
    <name type="scientific">Abditibacterium utsteinense</name>
    <dbReference type="NCBI Taxonomy" id="1960156"/>
    <lineage>
        <taxon>Bacteria</taxon>
        <taxon>Pseudomonadati</taxon>
        <taxon>Abditibacteriota</taxon>
        <taxon>Abditibacteriia</taxon>
        <taxon>Abditibacteriales</taxon>
        <taxon>Abditibacteriaceae</taxon>
        <taxon>Abditibacterium</taxon>
    </lineage>
</organism>
<dbReference type="GO" id="GO:0016652">
    <property type="term" value="F:oxidoreductase activity, acting on NAD(P)H as acceptor"/>
    <property type="evidence" value="ECO:0007669"/>
    <property type="project" value="UniProtKB-UniRule"/>
</dbReference>
<comment type="subunit">
    <text evidence="6">Homodimer.</text>
</comment>